<dbReference type="EMBL" id="JAQQXT010000008">
    <property type="protein sequence ID" value="MDC8772692.1"/>
    <property type="molecule type" value="Genomic_DNA"/>
</dbReference>
<dbReference type="RefSeq" id="WP_273600876.1">
    <property type="nucleotide sequence ID" value="NZ_JAQQXT010000008.1"/>
</dbReference>
<sequence>MSERSLAPHRPSSVERVLMRCSGQCAVCRAWCKQHVCGDCLMRYARPAPRCWTCAARLAPALTGRREAKCGACLREPPPLDRTIAALDYGFPWDGLLQHYKFHQALELRETLLERLNQALSIAEAEAPDWLLPVPLTQARQRERGYNQSYELARALARQRKLNCEPELLLRVRHTEQQAQLPLHERATNVQRAFAVKPTRAAELRGSHVVLLDDVMTSGATLYEIARVLRRAGAVNVQAWVVARTPDASIA</sequence>
<name>A0ABT5KFJ6_9BURK</name>
<dbReference type="Proteomes" id="UP001221189">
    <property type="component" value="Unassembled WGS sequence"/>
</dbReference>
<evidence type="ECO:0000256" key="1">
    <source>
        <dbReference type="ARBA" id="ARBA00008007"/>
    </source>
</evidence>
<evidence type="ECO:0000259" key="2">
    <source>
        <dbReference type="Pfam" id="PF00156"/>
    </source>
</evidence>
<protein>
    <submittedName>
        <fullName evidence="3">ComF family protein</fullName>
    </submittedName>
</protein>
<comment type="caution">
    <text evidence="3">The sequence shown here is derived from an EMBL/GenBank/DDBJ whole genome shotgun (WGS) entry which is preliminary data.</text>
</comment>
<dbReference type="Gene3D" id="3.40.50.2020">
    <property type="match status" value="1"/>
</dbReference>
<reference evidence="3 4" key="1">
    <citation type="submission" date="2022-10" db="EMBL/GenBank/DDBJ databases">
        <title>Paucibacter sp. hw1 Genome sequencing.</title>
        <authorList>
            <person name="Park S."/>
        </authorList>
    </citation>
    <scope>NUCLEOTIDE SEQUENCE [LARGE SCALE GENOMIC DNA]</scope>
    <source>
        <strain evidence="4">hw1</strain>
    </source>
</reference>
<keyword evidence="4" id="KW-1185">Reference proteome</keyword>
<feature type="domain" description="Phosphoribosyltransferase" evidence="2">
    <location>
        <begin position="177"/>
        <end position="246"/>
    </location>
</feature>
<comment type="similarity">
    <text evidence="1">Belongs to the ComF/GntX family.</text>
</comment>
<dbReference type="PANTHER" id="PTHR47505">
    <property type="entry name" value="DNA UTILIZATION PROTEIN YHGH"/>
    <property type="match status" value="1"/>
</dbReference>
<gene>
    <name evidence="3" type="ORF">PRZ03_13995</name>
</gene>
<dbReference type="SUPFAM" id="SSF53271">
    <property type="entry name" value="PRTase-like"/>
    <property type="match status" value="1"/>
</dbReference>
<accession>A0ABT5KFJ6</accession>
<dbReference type="CDD" id="cd06223">
    <property type="entry name" value="PRTases_typeI"/>
    <property type="match status" value="1"/>
</dbReference>
<organism evidence="3 4">
    <name type="scientific">Roseateles albus</name>
    <dbReference type="NCBI Taxonomy" id="2987525"/>
    <lineage>
        <taxon>Bacteria</taxon>
        <taxon>Pseudomonadati</taxon>
        <taxon>Pseudomonadota</taxon>
        <taxon>Betaproteobacteria</taxon>
        <taxon>Burkholderiales</taxon>
        <taxon>Sphaerotilaceae</taxon>
        <taxon>Roseateles</taxon>
    </lineage>
</organism>
<dbReference type="InterPro" id="IPR029057">
    <property type="entry name" value="PRTase-like"/>
</dbReference>
<proteinExistence type="inferred from homology"/>
<dbReference type="InterPro" id="IPR051910">
    <property type="entry name" value="ComF/GntX_DNA_util-trans"/>
</dbReference>
<dbReference type="Pfam" id="PF00156">
    <property type="entry name" value="Pribosyltran"/>
    <property type="match status" value="1"/>
</dbReference>
<dbReference type="PANTHER" id="PTHR47505:SF1">
    <property type="entry name" value="DNA UTILIZATION PROTEIN YHGH"/>
    <property type="match status" value="1"/>
</dbReference>
<evidence type="ECO:0000313" key="3">
    <source>
        <dbReference type="EMBL" id="MDC8772692.1"/>
    </source>
</evidence>
<dbReference type="InterPro" id="IPR000836">
    <property type="entry name" value="PRTase_dom"/>
</dbReference>
<evidence type="ECO:0000313" key="4">
    <source>
        <dbReference type="Proteomes" id="UP001221189"/>
    </source>
</evidence>